<evidence type="ECO:0000256" key="4">
    <source>
        <dbReference type="ARBA" id="ARBA00022801"/>
    </source>
</evidence>
<comment type="similarity">
    <text evidence="9 10">Belongs to the peptidase M15D family.</text>
</comment>
<proteinExistence type="inferred from homology"/>
<dbReference type="HAMAP" id="MF_01924">
    <property type="entry name" value="A_A_dipeptidase"/>
    <property type="match status" value="1"/>
</dbReference>
<feature type="binding site" evidence="9">
    <location>
        <position position="138"/>
    </location>
    <ligand>
        <name>Zn(2+)</name>
        <dbReference type="ChEBI" id="CHEBI:29105"/>
        <note>catalytic</note>
    </ligand>
</feature>
<keyword evidence="6 9" id="KW-0224">Dipeptidase</keyword>
<reference evidence="12 13" key="1">
    <citation type="submission" date="2018-06" db="EMBL/GenBank/DDBJ databases">
        <authorList>
            <consortium name="Pathogen Informatics"/>
            <person name="Doyle S."/>
        </authorList>
    </citation>
    <scope>NUCLEOTIDE SEQUENCE [LARGE SCALE GENOMIC DNA]</scope>
    <source>
        <strain evidence="12 13">NCTC13067</strain>
    </source>
</reference>
<dbReference type="Gene3D" id="3.30.1380.10">
    <property type="match status" value="1"/>
</dbReference>
<feature type="active site" description="Proton donor/acceptor" evidence="9">
    <location>
        <position position="223"/>
    </location>
</feature>
<evidence type="ECO:0000256" key="8">
    <source>
        <dbReference type="ARBA" id="ARBA00023316"/>
    </source>
</evidence>
<evidence type="ECO:0000256" key="5">
    <source>
        <dbReference type="ARBA" id="ARBA00022833"/>
    </source>
</evidence>
<feature type="binding site" evidence="9">
    <location>
        <position position="226"/>
    </location>
    <ligand>
        <name>Zn(2+)</name>
        <dbReference type="ChEBI" id="CHEBI:29105"/>
        <note>catalytic</note>
    </ligand>
</feature>
<evidence type="ECO:0000256" key="7">
    <source>
        <dbReference type="ARBA" id="ARBA00023049"/>
    </source>
</evidence>
<evidence type="ECO:0000256" key="11">
    <source>
        <dbReference type="SAM" id="SignalP"/>
    </source>
</evidence>
<protein>
    <recommendedName>
        <fullName evidence="9 10">D-alanyl-D-alanine dipeptidase</fullName>
        <shortName evidence="9 10">D-Ala-D-Ala dipeptidase</shortName>
        <ecNumber evidence="9 10">3.4.13.22</ecNumber>
    </recommendedName>
</protein>
<feature type="chain" id="PRO_5016640360" description="D-alanyl-D-alanine dipeptidase" evidence="11">
    <location>
        <begin position="21"/>
        <end position="243"/>
    </location>
</feature>
<comment type="catalytic activity">
    <reaction evidence="1 9 10">
        <text>D-alanyl-D-alanine + H2O = 2 D-alanine</text>
        <dbReference type="Rhea" id="RHEA:20661"/>
        <dbReference type="ChEBI" id="CHEBI:15377"/>
        <dbReference type="ChEBI" id="CHEBI:57416"/>
        <dbReference type="ChEBI" id="CHEBI:57822"/>
        <dbReference type="EC" id="3.4.13.22"/>
    </reaction>
</comment>
<dbReference type="InterPro" id="IPR009045">
    <property type="entry name" value="Zn_M74/Hedgehog-like"/>
</dbReference>
<dbReference type="SUPFAM" id="SSF55166">
    <property type="entry name" value="Hedgehog/DD-peptidase"/>
    <property type="match status" value="1"/>
</dbReference>
<dbReference type="PANTHER" id="PTHR43126">
    <property type="entry name" value="D-ALANYL-D-ALANINE DIPEPTIDASE"/>
    <property type="match status" value="1"/>
</dbReference>
<gene>
    <name evidence="12" type="primary">ddpX</name>
    <name evidence="12" type="ORF">NCTC13067_01515</name>
</gene>
<keyword evidence="3 9" id="KW-0479">Metal-binding</keyword>
<evidence type="ECO:0000256" key="10">
    <source>
        <dbReference type="PIRNR" id="PIRNR026671"/>
    </source>
</evidence>
<dbReference type="Proteomes" id="UP000255469">
    <property type="component" value="Unassembled WGS sequence"/>
</dbReference>
<organism evidence="12 13">
    <name type="scientific">Prevotella denticola</name>
    <dbReference type="NCBI Taxonomy" id="28129"/>
    <lineage>
        <taxon>Bacteria</taxon>
        <taxon>Pseudomonadati</taxon>
        <taxon>Bacteroidota</taxon>
        <taxon>Bacteroidia</taxon>
        <taxon>Bacteroidales</taxon>
        <taxon>Prevotellaceae</taxon>
        <taxon>Prevotella</taxon>
    </lineage>
</organism>
<evidence type="ECO:0000256" key="2">
    <source>
        <dbReference type="ARBA" id="ARBA00022670"/>
    </source>
</evidence>
<evidence type="ECO:0000256" key="9">
    <source>
        <dbReference type="HAMAP-Rule" id="MF_01924"/>
    </source>
</evidence>
<dbReference type="EMBL" id="UGTM01000001">
    <property type="protein sequence ID" value="SUB87834.1"/>
    <property type="molecule type" value="Genomic_DNA"/>
</dbReference>
<dbReference type="AlphaFoldDB" id="A0A379E678"/>
<keyword evidence="11" id="KW-0732">Signal</keyword>
<feature type="site" description="Transition state stabilizer" evidence="9">
    <location>
        <position position="107"/>
    </location>
</feature>
<dbReference type="GO" id="GO:0006508">
    <property type="term" value="P:proteolysis"/>
    <property type="evidence" value="ECO:0007669"/>
    <property type="project" value="UniProtKB-KW"/>
</dbReference>
<evidence type="ECO:0000256" key="3">
    <source>
        <dbReference type="ARBA" id="ARBA00022723"/>
    </source>
</evidence>
<evidence type="ECO:0000256" key="6">
    <source>
        <dbReference type="ARBA" id="ARBA00022997"/>
    </source>
</evidence>
<dbReference type="GO" id="GO:0008270">
    <property type="term" value="F:zinc ion binding"/>
    <property type="evidence" value="ECO:0007669"/>
    <property type="project" value="UniProtKB-UniRule"/>
</dbReference>
<evidence type="ECO:0000256" key="1">
    <source>
        <dbReference type="ARBA" id="ARBA00001362"/>
    </source>
</evidence>
<dbReference type="GO" id="GO:0071555">
    <property type="term" value="P:cell wall organization"/>
    <property type="evidence" value="ECO:0007669"/>
    <property type="project" value="UniProtKB-KW"/>
</dbReference>
<accession>A0A379E678</accession>
<dbReference type="GO" id="GO:0160237">
    <property type="term" value="F:D-Ala-D-Ala dipeptidase activity"/>
    <property type="evidence" value="ECO:0007669"/>
    <property type="project" value="UniProtKB-EC"/>
</dbReference>
<dbReference type="Pfam" id="PF01427">
    <property type="entry name" value="Peptidase_M15"/>
    <property type="match status" value="1"/>
</dbReference>
<sequence>MKKIYQLLLVGLLLPAVVQAQTSAISRRQAVCRSMERQGLVNVKRAVPSVKVALMYARTDNFCHRVLYRDLRDAYVLPACAEALRKAQAELKRRRPDLSLCIFDATRPMSVQQTMWDAVKNTPQYYYVSNPAHGGGMHNYGMAVDISLCKASWDDSTWHDGAARCRIDTVPMGTKVDYMGAASHIDKEQELVSRRIISREALANRRLLREVMRAAGFMPLHTEWWHFNLCTRAWARKNLKPHP</sequence>
<comment type="cofactor">
    <cofactor evidence="9">
        <name>Zn(2+)</name>
        <dbReference type="ChEBI" id="CHEBI:29105"/>
    </cofactor>
    <text evidence="9">Binds 1 zinc ion per subunit.</text>
</comment>
<evidence type="ECO:0000313" key="12">
    <source>
        <dbReference type="EMBL" id="SUB87834.1"/>
    </source>
</evidence>
<keyword evidence="2 9" id="KW-0645">Protease</keyword>
<feature type="binding site" evidence="9">
    <location>
        <position position="145"/>
    </location>
    <ligand>
        <name>Zn(2+)</name>
        <dbReference type="ChEBI" id="CHEBI:29105"/>
        <note>catalytic</note>
    </ligand>
</feature>
<keyword evidence="7 9" id="KW-0482">Metalloprotease</keyword>
<name>A0A379E678_9BACT</name>
<dbReference type="RefSeq" id="WP_025067109.1">
    <property type="nucleotide sequence ID" value="NZ_UGTM01000001.1"/>
</dbReference>
<keyword evidence="5 9" id="KW-0862">Zinc</keyword>
<feature type="signal peptide" evidence="11">
    <location>
        <begin position="1"/>
        <end position="20"/>
    </location>
</feature>
<dbReference type="PIRSF" id="PIRSF026671">
    <property type="entry name" value="AA_dipeptidase"/>
    <property type="match status" value="1"/>
</dbReference>
<comment type="function">
    <text evidence="9 10">Catalyzes hydrolysis of the D-alanyl-D-alanine dipeptide.</text>
</comment>
<dbReference type="InterPro" id="IPR000755">
    <property type="entry name" value="A_A_dipeptidase"/>
</dbReference>
<dbReference type="PANTHER" id="PTHR43126:SF2">
    <property type="entry name" value="D-ALANYL-D-ALANINE DIPEPTIDASE"/>
    <property type="match status" value="1"/>
</dbReference>
<evidence type="ECO:0000313" key="13">
    <source>
        <dbReference type="Proteomes" id="UP000255469"/>
    </source>
</evidence>
<keyword evidence="4 9" id="KW-0378">Hydrolase</keyword>
<dbReference type="CDD" id="cd14840">
    <property type="entry name" value="D-Ala-D-Ala_dipeptidase_Aad"/>
    <property type="match status" value="1"/>
</dbReference>
<dbReference type="GO" id="GO:0008237">
    <property type="term" value="F:metallopeptidase activity"/>
    <property type="evidence" value="ECO:0007669"/>
    <property type="project" value="UniProtKB-KW"/>
</dbReference>
<dbReference type="EC" id="3.4.13.22" evidence="9 10"/>
<keyword evidence="8 10" id="KW-0961">Cell wall biogenesis/degradation</keyword>